<dbReference type="OrthoDB" id="9796019at2"/>
<dbReference type="Proteomes" id="UP000076512">
    <property type="component" value="Unassembled WGS sequence"/>
</dbReference>
<dbReference type="PANTHER" id="PTHR30055">
    <property type="entry name" value="HTH-TYPE TRANSCRIPTIONAL REGULATOR RUTR"/>
    <property type="match status" value="1"/>
</dbReference>
<evidence type="ECO:0000256" key="1">
    <source>
        <dbReference type="ARBA" id="ARBA00023015"/>
    </source>
</evidence>
<evidence type="ECO:0000256" key="3">
    <source>
        <dbReference type="ARBA" id="ARBA00023163"/>
    </source>
</evidence>
<dbReference type="InterPro" id="IPR001647">
    <property type="entry name" value="HTH_TetR"/>
</dbReference>
<feature type="DNA-binding region" description="H-T-H motif" evidence="4">
    <location>
        <begin position="38"/>
        <end position="57"/>
    </location>
</feature>
<dbReference type="InterPro" id="IPR011075">
    <property type="entry name" value="TetR_C"/>
</dbReference>
<gene>
    <name evidence="6" type="ORF">AWN90_14770</name>
</gene>
<dbReference type="InterPro" id="IPR036271">
    <property type="entry name" value="Tet_transcr_reg_TetR-rel_C_sf"/>
</dbReference>
<dbReference type="EMBL" id="LWGR01000021">
    <property type="protein sequence ID" value="KZM69004.1"/>
    <property type="molecule type" value="Genomic_DNA"/>
</dbReference>
<evidence type="ECO:0000259" key="5">
    <source>
        <dbReference type="PROSITE" id="PS50977"/>
    </source>
</evidence>
<dbReference type="InterPro" id="IPR009057">
    <property type="entry name" value="Homeodomain-like_sf"/>
</dbReference>
<accession>A0A164I156</accession>
<dbReference type="RefSeq" id="WP_067581079.1">
    <property type="nucleotide sequence ID" value="NZ_JABMCZ010000002.1"/>
</dbReference>
<keyword evidence="2 4" id="KW-0238">DNA-binding</keyword>
<evidence type="ECO:0000256" key="4">
    <source>
        <dbReference type="PROSITE-ProRule" id="PRU00335"/>
    </source>
</evidence>
<dbReference type="Pfam" id="PF00440">
    <property type="entry name" value="TetR_N"/>
    <property type="match status" value="1"/>
</dbReference>
<sequence length="187" mass="20154">MDTETRTRRPGGRSARVRADVHRAAIELVSELGADQVTIPVVAARAGVTASTVYRRWGTLPALLADVATVQAEQAPEPTGSLDVDLANYAAWTLAELSRPGGIAFFRAEVAADVDERRAGMRDCLRRVSARFDTALTAARARGEHPPALEAVLDRIVAPIYFRVVFAIPGTDEEYARALARELAGSE</sequence>
<dbReference type="STRING" id="455432.AWN90_14770"/>
<name>A0A164I156_9NOCA</name>
<dbReference type="GO" id="GO:0003700">
    <property type="term" value="F:DNA-binding transcription factor activity"/>
    <property type="evidence" value="ECO:0007669"/>
    <property type="project" value="TreeGrafter"/>
</dbReference>
<evidence type="ECO:0000313" key="6">
    <source>
        <dbReference type="EMBL" id="KZM69004.1"/>
    </source>
</evidence>
<keyword evidence="3" id="KW-0804">Transcription</keyword>
<proteinExistence type="predicted"/>
<feature type="domain" description="HTH tetR-type" evidence="5">
    <location>
        <begin position="15"/>
        <end position="75"/>
    </location>
</feature>
<dbReference type="SUPFAM" id="SSF48498">
    <property type="entry name" value="Tetracyclin repressor-like, C-terminal domain"/>
    <property type="match status" value="1"/>
</dbReference>
<evidence type="ECO:0000313" key="7">
    <source>
        <dbReference type="Proteomes" id="UP000076512"/>
    </source>
</evidence>
<dbReference type="AlphaFoldDB" id="A0A164I156"/>
<evidence type="ECO:0000256" key="2">
    <source>
        <dbReference type="ARBA" id="ARBA00023125"/>
    </source>
</evidence>
<keyword evidence="1" id="KW-0805">Transcription regulation</keyword>
<dbReference type="Gene3D" id="1.10.357.10">
    <property type="entry name" value="Tetracycline Repressor, domain 2"/>
    <property type="match status" value="1"/>
</dbReference>
<dbReference type="Gene3D" id="1.10.10.60">
    <property type="entry name" value="Homeodomain-like"/>
    <property type="match status" value="1"/>
</dbReference>
<dbReference type="PROSITE" id="PS50977">
    <property type="entry name" value="HTH_TETR_2"/>
    <property type="match status" value="1"/>
</dbReference>
<dbReference type="InterPro" id="IPR050109">
    <property type="entry name" value="HTH-type_TetR-like_transc_reg"/>
</dbReference>
<keyword evidence="7" id="KW-1185">Reference proteome</keyword>
<dbReference type="GO" id="GO:0000976">
    <property type="term" value="F:transcription cis-regulatory region binding"/>
    <property type="evidence" value="ECO:0007669"/>
    <property type="project" value="TreeGrafter"/>
</dbReference>
<protein>
    <submittedName>
        <fullName evidence="6">TetR family transcriptional regulator</fullName>
    </submittedName>
</protein>
<reference evidence="6 7" key="1">
    <citation type="submission" date="2016-04" db="EMBL/GenBank/DDBJ databases">
        <authorList>
            <person name="Evans L.H."/>
            <person name="Alamgir A."/>
            <person name="Owens N."/>
            <person name="Weber N.D."/>
            <person name="Virtaneva K."/>
            <person name="Barbian K."/>
            <person name="Babar A."/>
            <person name="Rosenke K."/>
        </authorList>
    </citation>
    <scope>NUCLEOTIDE SEQUENCE [LARGE SCALE GENOMIC DNA]</scope>
    <source>
        <strain evidence="6 7">IFM 0406</strain>
    </source>
</reference>
<dbReference type="SUPFAM" id="SSF46689">
    <property type="entry name" value="Homeodomain-like"/>
    <property type="match status" value="1"/>
</dbReference>
<comment type="caution">
    <text evidence="6">The sequence shown here is derived from an EMBL/GenBank/DDBJ whole genome shotgun (WGS) entry which is preliminary data.</text>
</comment>
<organism evidence="6 7">
    <name type="scientific">Nocardia terpenica</name>
    <dbReference type="NCBI Taxonomy" id="455432"/>
    <lineage>
        <taxon>Bacteria</taxon>
        <taxon>Bacillati</taxon>
        <taxon>Actinomycetota</taxon>
        <taxon>Actinomycetes</taxon>
        <taxon>Mycobacteriales</taxon>
        <taxon>Nocardiaceae</taxon>
        <taxon>Nocardia</taxon>
    </lineage>
</organism>
<dbReference type="PANTHER" id="PTHR30055:SF148">
    <property type="entry name" value="TETR-FAMILY TRANSCRIPTIONAL REGULATOR"/>
    <property type="match status" value="1"/>
</dbReference>
<dbReference type="Pfam" id="PF16859">
    <property type="entry name" value="TetR_C_11"/>
    <property type="match status" value="1"/>
</dbReference>